<reference evidence="5 7" key="2">
    <citation type="submission" date="2020-02" db="EMBL/GenBank/DDBJ databases">
        <title>Whole genome shotgun sequence of Streptomyces gougerotii NBRC 13043.</title>
        <authorList>
            <person name="Ichikawa N."/>
            <person name="Komaki H."/>
            <person name="Tamura T."/>
        </authorList>
    </citation>
    <scope>NUCLEOTIDE SEQUENCE [LARGE SCALE GENOMIC DNA]</scope>
    <source>
        <strain evidence="5 7">NBRC 13043</strain>
    </source>
</reference>
<proteinExistence type="inferred from homology"/>
<dbReference type="SUPFAM" id="SSF53955">
    <property type="entry name" value="Lysozyme-like"/>
    <property type="match status" value="1"/>
</dbReference>
<comment type="similarity">
    <text evidence="1">Belongs to the transglycosylase family. Rpf subfamily.</text>
</comment>
<keyword evidence="7" id="KW-1185">Reference proteome</keyword>
<accession>A0A8H9HVS9</accession>
<dbReference type="InterPro" id="IPR010618">
    <property type="entry name" value="RPF"/>
</dbReference>
<evidence type="ECO:0000313" key="8">
    <source>
        <dbReference type="Proteomes" id="UP000660975"/>
    </source>
</evidence>
<evidence type="ECO:0000313" key="6">
    <source>
        <dbReference type="EMBL" id="GGU84616.1"/>
    </source>
</evidence>
<dbReference type="AlphaFoldDB" id="A0A8H9HVS9"/>
<reference evidence="6" key="3">
    <citation type="submission" date="2020-09" db="EMBL/GenBank/DDBJ databases">
        <authorList>
            <person name="Sun Q."/>
            <person name="Ohkuma M."/>
        </authorList>
    </citation>
    <scope>NUCLEOTIDE SEQUENCE</scope>
    <source>
        <strain evidence="6">JCM 4136</strain>
    </source>
</reference>
<name>A0A8H9HVS9_9ACTN</name>
<feature type="compositionally biased region" description="Gly residues" evidence="3">
    <location>
        <begin position="134"/>
        <end position="144"/>
    </location>
</feature>
<protein>
    <recommendedName>
        <fullName evidence="4">Resuscitation-promoting factor core lysozyme-like domain-containing protein</fullName>
    </recommendedName>
</protein>
<organism evidence="6 8">
    <name type="scientific">Streptomyces gougerotii</name>
    <dbReference type="NCBI Taxonomy" id="53448"/>
    <lineage>
        <taxon>Bacteria</taxon>
        <taxon>Bacillati</taxon>
        <taxon>Actinomycetota</taxon>
        <taxon>Actinomycetes</taxon>
        <taxon>Kitasatosporales</taxon>
        <taxon>Streptomycetaceae</taxon>
        <taxon>Streptomyces</taxon>
        <taxon>Streptomyces diastaticus group</taxon>
    </lineage>
</organism>
<evidence type="ECO:0000256" key="2">
    <source>
        <dbReference type="ARBA" id="ARBA00022801"/>
    </source>
</evidence>
<gene>
    <name evidence="6" type="ORF">GCM10010227_43770</name>
    <name evidence="5" type="ORF">Sgou_08370</name>
</gene>
<dbReference type="EMBL" id="BLLO01000011">
    <property type="protein sequence ID" value="GFH76167.1"/>
    <property type="molecule type" value="Genomic_DNA"/>
</dbReference>
<dbReference type="Pfam" id="PF06737">
    <property type="entry name" value="Transglycosylas"/>
    <property type="match status" value="1"/>
</dbReference>
<keyword evidence="2" id="KW-0378">Hydrolase</keyword>
<dbReference type="Gene3D" id="1.10.530.10">
    <property type="match status" value="1"/>
</dbReference>
<evidence type="ECO:0000256" key="1">
    <source>
        <dbReference type="ARBA" id="ARBA00010830"/>
    </source>
</evidence>
<evidence type="ECO:0000313" key="7">
    <source>
        <dbReference type="Proteomes" id="UP000480804"/>
    </source>
</evidence>
<dbReference type="Proteomes" id="UP000660975">
    <property type="component" value="Unassembled WGS sequence"/>
</dbReference>
<dbReference type="InterPro" id="IPR023346">
    <property type="entry name" value="Lysozyme-like_dom_sf"/>
</dbReference>
<feature type="region of interest" description="Disordered" evidence="3">
    <location>
        <begin position="119"/>
        <end position="145"/>
    </location>
</feature>
<comment type="caution">
    <text evidence="6">The sequence shown here is derived from an EMBL/GenBank/DDBJ whole genome shotgun (WGS) entry which is preliminary data.</text>
</comment>
<evidence type="ECO:0000259" key="4">
    <source>
        <dbReference type="Pfam" id="PF06737"/>
    </source>
</evidence>
<reference evidence="6" key="1">
    <citation type="journal article" date="2014" name="Int. J. Syst. Evol. Microbiol.">
        <title>Complete genome sequence of Corynebacterium casei LMG S-19264T (=DSM 44701T), isolated from a smear-ripened cheese.</title>
        <authorList>
            <consortium name="US DOE Joint Genome Institute (JGI-PGF)"/>
            <person name="Walter F."/>
            <person name="Albersmeier A."/>
            <person name="Kalinowski J."/>
            <person name="Ruckert C."/>
        </authorList>
    </citation>
    <scope>NUCLEOTIDE SEQUENCE</scope>
    <source>
        <strain evidence="6">JCM 4136</strain>
    </source>
</reference>
<dbReference type="Proteomes" id="UP000480804">
    <property type="component" value="Unassembled WGS sequence"/>
</dbReference>
<dbReference type="GO" id="GO:0016787">
    <property type="term" value="F:hydrolase activity"/>
    <property type="evidence" value="ECO:0007669"/>
    <property type="project" value="UniProtKB-KW"/>
</dbReference>
<evidence type="ECO:0000313" key="5">
    <source>
        <dbReference type="EMBL" id="GFH76167.1"/>
    </source>
</evidence>
<sequence length="165" mass="17090">MQVTRRFVRKTLSRNTRSRRGGGAERGRTAWLARAVRPAPWRGAMPYVLTAVAALVLLAPAQHGAAPPGAPGCRSAPRPWGCVADCESGGRWDADTGNGYHGGLQFAAATRREFGGARYAPSADRATPDDRGGPGRPAGAGLGGMAALRGAVRADRAHTVEPGAP</sequence>
<feature type="domain" description="Resuscitation-promoting factor core lysozyme-like" evidence="4">
    <location>
        <begin position="79"/>
        <end position="129"/>
    </location>
</feature>
<evidence type="ECO:0000256" key="3">
    <source>
        <dbReference type="SAM" id="MobiDB-lite"/>
    </source>
</evidence>
<dbReference type="EMBL" id="BMSC01000015">
    <property type="protein sequence ID" value="GGU84616.1"/>
    <property type="molecule type" value="Genomic_DNA"/>
</dbReference>